<feature type="compositionally biased region" description="Basic and acidic residues" evidence="1">
    <location>
        <begin position="67"/>
        <end position="77"/>
    </location>
</feature>
<dbReference type="AlphaFoldDB" id="A0AAN9C3L2"/>
<dbReference type="EMBL" id="JBAMIC010000001">
    <property type="protein sequence ID" value="KAK7116049.1"/>
    <property type="molecule type" value="Genomic_DNA"/>
</dbReference>
<sequence length="905" mass="103468">MPKRKYEKLVVPDKYKRVKEKNDETGRWVWKKRTGPFCSPESVDESAPGTSEEDTAPPVPMFPADEEQPHSIAEEKSKRSYSYKKKQRFNKWENNKADLLTVRTEMLAPSQFTCSVCSKHVLHVIRCLDCGSNAYFCRDHLKEYHRFSPLHCPEIWKGQVFLPFQLQPDEFPVLVRATHTSCSTQRNTLVSAVNVNGMSCPVWVQFCDCESESATLLRHNLWPASPQSPRVAFHLHLMDWYRALLLECRVPVKGFVDAIASKLDMFRQMNSREVTQLYRALVTDACDHFMHHCYQLDRLDHIDPTVDDGTACPACFEVERPIYSFDGNMGLVRKASSGKGSETPHHQGLYFMDQHKVDEFIGASNTCSKRDGEECSNFRAGNCSRSKSRTEKLDETGVFGAACRHEFPKLFLNLKHGERLSYPVHLLKSLQAEHPQKQLVIMYDIACLLASHMKKSHGPLTADKVKFVLPIFHSFGHKMICQLEYAPRRTPGIGLTDGETLERLWSYLRKFSTITKQMTTERRVDLLTAALLHYAERLRKNLATYLAQKQLKANATCTSNEKALKDLRKGMTEDQISQLRQAEYESCHRKQLAIESRGWKDNYSLLLFDYFREVERSQGNLDHTGGPRNLDKLCAKLILVESRHGFERWTKEGDLYKQGVEAAVLRKREQLMEKMRTLAAERRFNLAKIPDSKGQNIWKKINGNVTGLTRRLQKAVDEYNIFAAVPAPADSVLRQLVTLEQISSSQGILCASSSRVIELEDTLDRAQEELVLLSSEYKAAHNFYSDKHTKLTALKDDLRSTLQCSVEYISGCQALLTRHLWECEIRMRDLETTSASVCKDSLTIHPKPVLQILSGATQVLDGCDQVLDQITEDEKEDLLDLIQEGIDSDSDTDEELSEIDDDMVY</sequence>
<evidence type="ECO:0000259" key="2">
    <source>
        <dbReference type="Pfam" id="PF18802"/>
    </source>
</evidence>
<dbReference type="PANTHER" id="PTHR33096">
    <property type="entry name" value="CXC2 DOMAIN-CONTAINING PROTEIN"/>
    <property type="match status" value="1"/>
</dbReference>
<evidence type="ECO:0000256" key="1">
    <source>
        <dbReference type="SAM" id="MobiDB-lite"/>
    </source>
</evidence>
<organism evidence="3 4">
    <name type="scientific">Littorina saxatilis</name>
    <dbReference type="NCBI Taxonomy" id="31220"/>
    <lineage>
        <taxon>Eukaryota</taxon>
        <taxon>Metazoa</taxon>
        <taxon>Spiralia</taxon>
        <taxon>Lophotrochozoa</taxon>
        <taxon>Mollusca</taxon>
        <taxon>Gastropoda</taxon>
        <taxon>Caenogastropoda</taxon>
        <taxon>Littorinimorpha</taxon>
        <taxon>Littorinoidea</taxon>
        <taxon>Littorinidae</taxon>
        <taxon>Littorina</taxon>
    </lineage>
</organism>
<feature type="region of interest" description="Disordered" evidence="1">
    <location>
        <begin position="33"/>
        <end position="77"/>
    </location>
</feature>
<keyword evidence="4" id="KW-1185">Reference proteome</keyword>
<dbReference type="InterPro" id="IPR040521">
    <property type="entry name" value="KDZ"/>
</dbReference>
<dbReference type="PANTHER" id="PTHR33096:SF1">
    <property type="entry name" value="CXC1-LIKE CYSTEINE CLUSTER ASSOCIATED WITH KDZ TRANSPOSASES DOMAIN-CONTAINING PROTEIN"/>
    <property type="match status" value="1"/>
</dbReference>
<dbReference type="Pfam" id="PF18802">
    <property type="entry name" value="CxC1"/>
    <property type="match status" value="1"/>
</dbReference>
<comment type="caution">
    <text evidence="3">The sequence shown here is derived from an EMBL/GenBank/DDBJ whole genome shotgun (WGS) entry which is preliminary data.</text>
</comment>
<dbReference type="InterPro" id="IPR041320">
    <property type="entry name" value="CxC1"/>
</dbReference>
<accession>A0AAN9C3L2</accession>
<protein>
    <recommendedName>
        <fullName evidence="2">CxC1-like cysteine cluster associated with KDZ transposases domain-containing protein</fullName>
    </recommendedName>
</protein>
<name>A0AAN9C3L2_9CAEN</name>
<dbReference type="Pfam" id="PF18758">
    <property type="entry name" value="KDZ"/>
    <property type="match status" value="1"/>
</dbReference>
<evidence type="ECO:0000313" key="4">
    <source>
        <dbReference type="Proteomes" id="UP001374579"/>
    </source>
</evidence>
<dbReference type="Proteomes" id="UP001374579">
    <property type="component" value="Unassembled WGS sequence"/>
</dbReference>
<evidence type="ECO:0000313" key="3">
    <source>
        <dbReference type="EMBL" id="KAK7116049.1"/>
    </source>
</evidence>
<reference evidence="3 4" key="1">
    <citation type="submission" date="2024-02" db="EMBL/GenBank/DDBJ databases">
        <title>Chromosome-scale genome assembly of the rough periwinkle Littorina saxatilis.</title>
        <authorList>
            <person name="De Jode A."/>
            <person name="Faria R."/>
            <person name="Formenti G."/>
            <person name="Sims Y."/>
            <person name="Smith T.P."/>
            <person name="Tracey A."/>
            <person name="Wood J.M.D."/>
            <person name="Zagrodzka Z.B."/>
            <person name="Johannesson K."/>
            <person name="Butlin R.K."/>
            <person name="Leder E.H."/>
        </authorList>
    </citation>
    <scope>NUCLEOTIDE SEQUENCE [LARGE SCALE GENOMIC DNA]</scope>
    <source>
        <strain evidence="3">Snail1</strain>
        <tissue evidence="3">Muscle</tissue>
    </source>
</reference>
<proteinExistence type="predicted"/>
<feature type="domain" description="CxC1-like cysteine cluster associated with KDZ transposases" evidence="2">
    <location>
        <begin position="179"/>
        <end position="261"/>
    </location>
</feature>
<gene>
    <name evidence="3" type="ORF">V1264_001803</name>
</gene>